<dbReference type="EMBL" id="JRLY01000012">
    <property type="protein sequence ID" value="KGO92124.1"/>
    <property type="molecule type" value="Genomic_DNA"/>
</dbReference>
<dbReference type="RefSeq" id="WP_026991267.1">
    <property type="nucleotide sequence ID" value="NZ_AUGP01000028.1"/>
</dbReference>
<evidence type="ECO:0000313" key="2">
    <source>
        <dbReference type="Proteomes" id="UP000030111"/>
    </source>
</evidence>
<gene>
    <name evidence="1" type="ORF">Q766_14640</name>
</gene>
<dbReference type="AlphaFoldDB" id="A0A0A2MIL2"/>
<accession>A0A0A2MIL2</accession>
<reference evidence="1 2" key="1">
    <citation type="submission" date="2013-09" db="EMBL/GenBank/DDBJ databases">
        <authorList>
            <person name="Zeng Z."/>
            <person name="Chen C."/>
        </authorList>
    </citation>
    <scope>NUCLEOTIDE SEQUENCE [LARGE SCALE GENOMIC DNA]</scope>
    <source>
        <strain evidence="1 2">WB 4.1-42</strain>
    </source>
</reference>
<name>A0A0A2MIL2_9FLAO</name>
<organism evidence="1 2">
    <name type="scientific">Flavobacterium subsaxonicum WB 4.1-42 = DSM 21790</name>
    <dbReference type="NCBI Taxonomy" id="1121898"/>
    <lineage>
        <taxon>Bacteria</taxon>
        <taxon>Pseudomonadati</taxon>
        <taxon>Bacteroidota</taxon>
        <taxon>Flavobacteriia</taxon>
        <taxon>Flavobacteriales</taxon>
        <taxon>Flavobacteriaceae</taxon>
        <taxon>Flavobacterium</taxon>
    </lineage>
</organism>
<keyword evidence="2" id="KW-1185">Reference proteome</keyword>
<proteinExistence type="predicted"/>
<evidence type="ECO:0000313" key="1">
    <source>
        <dbReference type="EMBL" id="KGO92124.1"/>
    </source>
</evidence>
<sequence>MYKDFSRDIYIVFSNDELLVDSIRAGSDVLLNLGRPDSLKVPEYFKDNKPECISNVITSYSDHPNKLLSSLLHLLQVNSRLIVGTAGLSKDSIVEIINYLKTLSGVGKQIIFIHTTHQDKSISSDLKQITDQNIDQIVELL</sequence>
<dbReference type="Proteomes" id="UP000030111">
    <property type="component" value="Unassembled WGS sequence"/>
</dbReference>
<dbReference type="STRING" id="1121898.GCA_000422725_03289"/>
<comment type="caution">
    <text evidence="1">The sequence shown here is derived from an EMBL/GenBank/DDBJ whole genome shotgun (WGS) entry which is preliminary data.</text>
</comment>
<protein>
    <submittedName>
        <fullName evidence="1">Uncharacterized protein</fullName>
    </submittedName>
</protein>